<feature type="compositionally biased region" description="Low complexity" evidence="1">
    <location>
        <begin position="251"/>
        <end position="267"/>
    </location>
</feature>
<dbReference type="InterPro" id="IPR056746">
    <property type="entry name" value="SPAN_dom"/>
</dbReference>
<sequence>MNSIDRKPAAHQLAHVVVRSQPDETGHIALQERCIQARGNEVARSHDQDLVRQVACSFTGDPHEPERRIQARGNEVARSHDQRLVRQVACSFTGDPHEPELARVAVQEDDPPHIVAHRRKREDERPDPNAAMVPMQPVAPPPHVDTIKNHGRTRGELSSVQTKTNPIGPSMHDERAGAPMRVGRARTRPVKHVMPVAVAALPGAPTPRAPGIGERLDRAARVDERLPSKGGTKTESAREPLDVRAQRSLTLGGALPRRPLGGSRLRSVSAQPAQTRSPEPNLRGEPFQPRPDENLSRDHPASNGDTKREGAREPLDVRGEPAVTQTDTPPAAALGEGQRRPAEARHAESRSPMANAAPNNHGKSSQPHPVRGSGDVLPASKADMKPKGAREHADVGADHALAHAGTQTVHPLSASPLRAAEQHTGARSPVPEAQGKPSEFDDEVPAVMRSGSTATRTIHYDFKTWVGQPGVDVRANLESGMHGVTVSTSDDTVAKVLESRADELSAPVVKVRRDGDDEEPSRRRRVLLLQEDD</sequence>
<evidence type="ECO:0000313" key="3">
    <source>
        <dbReference type="EMBL" id="EDT05161.1"/>
    </source>
</evidence>
<reference evidence="3 4" key="1">
    <citation type="submission" date="2008-03" db="EMBL/GenBank/DDBJ databases">
        <title>Sequencing of the draft genome and assembly of Burkholderia ambifaria IOP40-10.</title>
        <authorList>
            <consortium name="US DOE Joint Genome Institute (JGI-PGF)"/>
            <person name="Copeland A."/>
            <person name="Lucas S."/>
            <person name="Lapidus A."/>
            <person name="Glavina del Rio T."/>
            <person name="Dalin E."/>
            <person name="Tice H."/>
            <person name="Bruce D."/>
            <person name="Goodwin L."/>
            <person name="Pitluck S."/>
            <person name="Larimer F."/>
            <person name="Land M.L."/>
            <person name="Hauser L."/>
            <person name="Tiedje J."/>
            <person name="Richardson P."/>
        </authorList>
    </citation>
    <scope>NUCLEOTIDE SEQUENCE [LARGE SCALE GENOMIC DNA]</scope>
    <source>
        <strain evidence="3 4">IOP40-10</strain>
    </source>
</reference>
<gene>
    <name evidence="3" type="ORF">BamIOP4010DRAFT_1288</name>
</gene>
<proteinExistence type="predicted"/>
<feature type="compositionally biased region" description="Basic and acidic residues" evidence="1">
    <location>
        <begin position="214"/>
        <end position="227"/>
    </location>
</feature>
<feature type="compositionally biased region" description="Polar residues" evidence="1">
    <location>
        <begin position="357"/>
        <end position="367"/>
    </location>
</feature>
<evidence type="ECO:0000256" key="1">
    <source>
        <dbReference type="SAM" id="MobiDB-lite"/>
    </source>
</evidence>
<feature type="compositionally biased region" description="Basic and acidic residues" evidence="1">
    <location>
        <begin position="382"/>
        <end position="394"/>
    </location>
</feature>
<dbReference type="Proteomes" id="UP000005463">
    <property type="component" value="Unassembled WGS sequence"/>
</dbReference>
<organism evidence="3 4">
    <name type="scientific">Burkholderia ambifaria IOP40-10</name>
    <dbReference type="NCBI Taxonomy" id="396596"/>
    <lineage>
        <taxon>Bacteria</taxon>
        <taxon>Pseudomonadati</taxon>
        <taxon>Pseudomonadota</taxon>
        <taxon>Betaproteobacteria</taxon>
        <taxon>Burkholderiales</taxon>
        <taxon>Burkholderiaceae</taxon>
        <taxon>Burkholderia</taxon>
        <taxon>Burkholderia cepacia complex</taxon>
    </lineage>
</organism>
<feature type="region of interest" description="Disordered" evidence="1">
    <location>
        <begin position="154"/>
        <end position="175"/>
    </location>
</feature>
<feature type="region of interest" description="Disordered" evidence="1">
    <location>
        <begin position="118"/>
        <end position="142"/>
    </location>
</feature>
<comment type="caution">
    <text evidence="3">The sequence shown here is derived from an EMBL/GenBank/DDBJ whole genome shotgun (WGS) entry which is preliminary data.</text>
</comment>
<feature type="compositionally biased region" description="Polar residues" evidence="1">
    <location>
        <begin position="156"/>
        <end position="167"/>
    </location>
</feature>
<feature type="region of interest" description="Disordered" evidence="1">
    <location>
        <begin position="406"/>
        <end position="440"/>
    </location>
</feature>
<feature type="compositionally biased region" description="Basic and acidic residues" evidence="1">
    <location>
        <begin position="235"/>
        <end position="245"/>
    </location>
</feature>
<dbReference type="PATRIC" id="fig|396596.7.peg.6596"/>
<protein>
    <recommendedName>
        <fullName evidence="2">Surface presentation of antigen domain-containing protein</fullName>
    </recommendedName>
</protein>
<evidence type="ECO:0000313" key="4">
    <source>
        <dbReference type="Proteomes" id="UP000005463"/>
    </source>
</evidence>
<accession>B1FB79</accession>
<dbReference type="AlphaFoldDB" id="B1FB79"/>
<feature type="region of interest" description="Disordered" evidence="1">
    <location>
        <begin position="508"/>
        <end position="533"/>
    </location>
</feature>
<name>B1FB79_9BURK</name>
<feature type="domain" description="Surface presentation of antigen" evidence="2">
    <location>
        <begin position="453"/>
        <end position="524"/>
    </location>
</feature>
<feature type="compositionally biased region" description="Basic and acidic residues" evidence="1">
    <location>
        <begin position="337"/>
        <end position="349"/>
    </location>
</feature>
<dbReference type="Pfam" id="PF02510">
    <property type="entry name" value="SPAN"/>
    <property type="match status" value="1"/>
</dbReference>
<feature type="region of interest" description="Disordered" evidence="1">
    <location>
        <begin position="201"/>
        <end position="394"/>
    </location>
</feature>
<feature type="compositionally biased region" description="Polar residues" evidence="1">
    <location>
        <begin position="268"/>
        <end position="278"/>
    </location>
</feature>
<evidence type="ECO:0000259" key="2">
    <source>
        <dbReference type="Pfam" id="PF02510"/>
    </source>
</evidence>
<feature type="compositionally biased region" description="Basic and acidic residues" evidence="1">
    <location>
        <begin position="290"/>
        <end position="319"/>
    </location>
</feature>
<dbReference type="RefSeq" id="WP_006750491.1">
    <property type="nucleotide sequence ID" value="NZ_ABLC01000018.1"/>
</dbReference>
<dbReference type="EMBL" id="ABLC01000018">
    <property type="protein sequence ID" value="EDT05161.1"/>
    <property type="molecule type" value="Genomic_DNA"/>
</dbReference>